<evidence type="ECO:0000313" key="7">
    <source>
        <dbReference type="Proteomes" id="UP000649604"/>
    </source>
</evidence>
<organism evidence="6 7">
    <name type="scientific">candidate division KSB3 bacterium</name>
    <dbReference type="NCBI Taxonomy" id="2044937"/>
    <lineage>
        <taxon>Bacteria</taxon>
        <taxon>candidate division KSB3</taxon>
    </lineage>
</organism>
<dbReference type="PANTHER" id="PTHR43401:SF2">
    <property type="entry name" value="L-THREONINE 3-DEHYDROGENASE"/>
    <property type="match status" value="1"/>
</dbReference>
<dbReference type="InterPro" id="IPR013154">
    <property type="entry name" value="ADH-like_N"/>
</dbReference>
<dbReference type="InterPro" id="IPR036291">
    <property type="entry name" value="NAD(P)-bd_dom_sf"/>
</dbReference>
<reference evidence="6" key="1">
    <citation type="submission" date="2019-11" db="EMBL/GenBank/DDBJ databases">
        <title>Microbial mats filling the niche in hypersaline microbial mats.</title>
        <authorList>
            <person name="Wong H.L."/>
            <person name="Macleod F.I."/>
            <person name="White R.A. III"/>
            <person name="Burns B.P."/>
        </authorList>
    </citation>
    <scope>NUCLEOTIDE SEQUENCE</scope>
    <source>
        <strain evidence="6">Rbin_158</strain>
    </source>
</reference>
<dbReference type="SUPFAM" id="SSF50129">
    <property type="entry name" value="GroES-like"/>
    <property type="match status" value="1"/>
</dbReference>
<dbReference type="Pfam" id="PF08240">
    <property type="entry name" value="ADH_N"/>
    <property type="match status" value="1"/>
</dbReference>
<dbReference type="InterPro" id="IPR050129">
    <property type="entry name" value="Zn_alcohol_dh"/>
</dbReference>
<evidence type="ECO:0000256" key="1">
    <source>
        <dbReference type="ARBA" id="ARBA00022723"/>
    </source>
</evidence>
<dbReference type="Gene3D" id="3.40.50.720">
    <property type="entry name" value="NAD(P)-binding Rossmann-like Domain"/>
    <property type="match status" value="1"/>
</dbReference>
<dbReference type="InterPro" id="IPR002328">
    <property type="entry name" value="ADH_Zn_CS"/>
</dbReference>
<protein>
    <submittedName>
        <fullName evidence="6">Alcohol dehydrogenase catalytic domain-containing protein</fullName>
    </submittedName>
</protein>
<keyword evidence="3" id="KW-0560">Oxidoreductase</keyword>
<evidence type="ECO:0000256" key="3">
    <source>
        <dbReference type="ARBA" id="ARBA00023002"/>
    </source>
</evidence>
<evidence type="ECO:0000256" key="4">
    <source>
        <dbReference type="RuleBase" id="RU361277"/>
    </source>
</evidence>
<dbReference type="AlphaFoldDB" id="A0A9D5JW34"/>
<keyword evidence="1 4" id="KW-0479">Metal-binding</keyword>
<comment type="similarity">
    <text evidence="4">Belongs to the zinc-containing alcohol dehydrogenase family.</text>
</comment>
<comment type="cofactor">
    <cofactor evidence="4">
        <name>Zn(2+)</name>
        <dbReference type="ChEBI" id="CHEBI:29105"/>
    </cofactor>
</comment>
<accession>A0A9D5JW34</accession>
<gene>
    <name evidence="6" type="ORF">GF339_10460</name>
</gene>
<dbReference type="Gene3D" id="3.90.180.10">
    <property type="entry name" value="Medium-chain alcohol dehydrogenases, catalytic domain"/>
    <property type="match status" value="1"/>
</dbReference>
<dbReference type="GO" id="GO:0008270">
    <property type="term" value="F:zinc ion binding"/>
    <property type="evidence" value="ECO:0007669"/>
    <property type="project" value="InterPro"/>
</dbReference>
<dbReference type="InterPro" id="IPR020843">
    <property type="entry name" value="ER"/>
</dbReference>
<feature type="domain" description="Enoyl reductase (ER)" evidence="5">
    <location>
        <begin position="7"/>
        <end position="341"/>
    </location>
</feature>
<name>A0A9D5JW34_9BACT</name>
<dbReference type="Pfam" id="PF00107">
    <property type="entry name" value="ADH_zinc_N"/>
    <property type="match status" value="1"/>
</dbReference>
<dbReference type="Proteomes" id="UP000649604">
    <property type="component" value="Unassembled WGS sequence"/>
</dbReference>
<dbReference type="PANTHER" id="PTHR43401">
    <property type="entry name" value="L-THREONINE 3-DEHYDROGENASE"/>
    <property type="match status" value="1"/>
</dbReference>
<evidence type="ECO:0000313" key="6">
    <source>
        <dbReference type="EMBL" id="MBD3324997.1"/>
    </source>
</evidence>
<dbReference type="InterPro" id="IPR013149">
    <property type="entry name" value="ADH-like_C"/>
</dbReference>
<dbReference type="InterPro" id="IPR011032">
    <property type="entry name" value="GroES-like_sf"/>
</dbReference>
<dbReference type="EMBL" id="WJJP01000333">
    <property type="protein sequence ID" value="MBD3324997.1"/>
    <property type="molecule type" value="Genomic_DNA"/>
</dbReference>
<dbReference type="SUPFAM" id="SSF51735">
    <property type="entry name" value="NAD(P)-binding Rossmann-fold domains"/>
    <property type="match status" value="1"/>
</dbReference>
<dbReference type="CDD" id="cd08236">
    <property type="entry name" value="sugar_DH"/>
    <property type="match status" value="1"/>
</dbReference>
<comment type="caution">
    <text evidence="6">The sequence shown here is derived from an EMBL/GenBank/DDBJ whole genome shotgun (WGS) entry which is preliminary data.</text>
</comment>
<evidence type="ECO:0000259" key="5">
    <source>
        <dbReference type="SMART" id="SM00829"/>
    </source>
</evidence>
<sequence length="343" mass="36567">MKALVLEEYNKLVYQDMPEPSIEANEVLIEVKACGICGSDVHGMDGSSGRRIPPIIMGHEASGVIVKTGSEVKNFAEGDRVTFDSTIYCGECFFCRQGQINLCDNRRVLGVSPGEYRQHGAFAEYVAVPERILYRLPENLSFQQAAMVEPVSIAVHAVELTPISLNDTAVVVGAGMIGVFVIQALQAAGCGTVIAVDLDQNKLDLATKLGADQVLKADEVDVTKEVAALTQNRGAHIALEVVGNTAALNTAVSSLRKGGFLTAVGNLAPTVDFPIQAIVTRQISVVGSCASCGEYPACLDMIADGTIKVDALISKVAPLSEGAEWFDRLYRQEPGLMKVLLEP</sequence>
<keyword evidence="2 4" id="KW-0862">Zinc</keyword>
<evidence type="ECO:0000256" key="2">
    <source>
        <dbReference type="ARBA" id="ARBA00022833"/>
    </source>
</evidence>
<dbReference type="PROSITE" id="PS00059">
    <property type="entry name" value="ADH_ZINC"/>
    <property type="match status" value="1"/>
</dbReference>
<dbReference type="GO" id="GO:0016491">
    <property type="term" value="F:oxidoreductase activity"/>
    <property type="evidence" value="ECO:0007669"/>
    <property type="project" value="UniProtKB-KW"/>
</dbReference>
<dbReference type="SMART" id="SM00829">
    <property type="entry name" value="PKS_ER"/>
    <property type="match status" value="1"/>
</dbReference>
<proteinExistence type="inferred from homology"/>